<name>E5XMQ8_SEGRC</name>
<dbReference type="Proteomes" id="UP000004816">
    <property type="component" value="Unassembled WGS sequence"/>
</dbReference>
<comment type="caution">
    <text evidence="1">The sequence shown here is derived from an EMBL/GenBank/DDBJ whole genome shotgun (WGS) entry which is preliminary data.</text>
</comment>
<evidence type="ECO:0000313" key="2">
    <source>
        <dbReference type="Proteomes" id="UP000004816"/>
    </source>
</evidence>
<dbReference type="InterPro" id="IPR025339">
    <property type="entry name" value="DUF4245"/>
</dbReference>
<dbReference type="RefSeq" id="WP_007468009.1">
    <property type="nucleotide sequence ID" value="NZ_KI391954.1"/>
</dbReference>
<reference evidence="1 2" key="1">
    <citation type="journal article" date="2011" name="Stand. Genomic Sci.">
        <title>High quality draft genome sequence of Segniliparus rugosus CDC 945(T)= (ATCC BAA-974(T)).</title>
        <authorList>
            <person name="Earl A.M."/>
            <person name="Desjardins C.A."/>
            <person name="Fitzgerald M.G."/>
            <person name="Arachchi H.M."/>
            <person name="Zeng Q."/>
            <person name="Mehta T."/>
            <person name="Griggs A."/>
            <person name="Birren B.W."/>
            <person name="Toney N.C."/>
            <person name="Carr J."/>
            <person name="Posey J."/>
            <person name="Butler W.R."/>
        </authorList>
    </citation>
    <scope>NUCLEOTIDE SEQUENCE [LARGE SCALE GENOMIC DNA]</scope>
    <source>
        <strain evidence="2">ATCC BAA-974 / DSM 45345 / CCUG 50838 / CIP 108380 / JCM 13579 / CDC 945</strain>
    </source>
</reference>
<dbReference type="Pfam" id="PF14030">
    <property type="entry name" value="DUF4245"/>
    <property type="match status" value="1"/>
</dbReference>
<proteinExistence type="predicted"/>
<dbReference type="AlphaFoldDB" id="E5XMQ8"/>
<protein>
    <recommendedName>
        <fullName evidence="3">DUF4245 domain-containing protein</fullName>
    </recommendedName>
</protein>
<sequence>MSAEKKHRLLHDQRDMLLSLAPLVLVCLLIAGLAGKCSFSPTGFAGPANAVSEIKDVDARHSLEEAARFFPFPVRTPAAPDTWRTIAVDRGEIKTSNLPSEQISVNYLSPAGRAYRVTQTDATVPALLSWVALSDGEDKGAQDIGGARWTVTAQGPNSAWIWDDGRSRVALTATNGDETAFRLLAAAVAAAPVTRPDGK</sequence>
<keyword evidence="2" id="KW-1185">Reference proteome</keyword>
<evidence type="ECO:0000313" key="1">
    <source>
        <dbReference type="EMBL" id="EFV14403.1"/>
    </source>
</evidence>
<organism evidence="1 2">
    <name type="scientific">Segniliparus rugosus (strain ATCC BAA-974 / DSM 45345 / CCUG 50838 / CIP 108380 / JCM 13579 / CDC 945)</name>
    <dbReference type="NCBI Taxonomy" id="679197"/>
    <lineage>
        <taxon>Bacteria</taxon>
        <taxon>Bacillati</taxon>
        <taxon>Actinomycetota</taxon>
        <taxon>Actinomycetes</taxon>
        <taxon>Mycobacteriales</taxon>
        <taxon>Segniliparaceae</taxon>
        <taxon>Segniliparus</taxon>
    </lineage>
</organism>
<dbReference type="OrthoDB" id="4772660at2"/>
<dbReference type="STRING" id="679197.HMPREF9336_00778"/>
<accession>E5XMQ8</accession>
<dbReference type="EMBL" id="ACZI02000003">
    <property type="protein sequence ID" value="EFV14403.1"/>
    <property type="molecule type" value="Genomic_DNA"/>
</dbReference>
<evidence type="ECO:0008006" key="3">
    <source>
        <dbReference type="Google" id="ProtNLM"/>
    </source>
</evidence>
<gene>
    <name evidence="1" type="ORF">HMPREF9336_00778</name>
</gene>
<dbReference type="HOGENOM" id="CLU_095244_0_1_11"/>